<dbReference type="EMBL" id="JASHID010000001">
    <property type="protein sequence ID" value="MDI9862840.1"/>
    <property type="molecule type" value="Genomic_DNA"/>
</dbReference>
<dbReference type="RefSeq" id="WP_283368201.1">
    <property type="nucleotide sequence ID" value="NZ_JASHID010000001.1"/>
</dbReference>
<evidence type="ECO:0000313" key="3">
    <source>
        <dbReference type="Proteomes" id="UP001236569"/>
    </source>
</evidence>
<name>A0ABT6YH51_9BACT</name>
<comment type="caution">
    <text evidence="2">The sequence shown here is derived from an EMBL/GenBank/DDBJ whole genome shotgun (WGS) entry which is preliminary data.</text>
</comment>
<evidence type="ECO:0000256" key="1">
    <source>
        <dbReference type="SAM" id="SignalP"/>
    </source>
</evidence>
<accession>A0ABT6YH51</accession>
<keyword evidence="3" id="KW-1185">Reference proteome</keyword>
<proteinExistence type="predicted"/>
<dbReference type="Proteomes" id="UP001236569">
    <property type="component" value="Unassembled WGS sequence"/>
</dbReference>
<feature type="chain" id="PRO_5045958606" description="Monoheme cytochrome C" evidence="1">
    <location>
        <begin position="18"/>
        <end position="130"/>
    </location>
</feature>
<organism evidence="2 3">
    <name type="scientific">Flectobacillus longus</name>
    <dbReference type="NCBI Taxonomy" id="2984207"/>
    <lineage>
        <taxon>Bacteria</taxon>
        <taxon>Pseudomonadati</taxon>
        <taxon>Bacteroidota</taxon>
        <taxon>Cytophagia</taxon>
        <taxon>Cytophagales</taxon>
        <taxon>Flectobacillaceae</taxon>
        <taxon>Flectobacillus</taxon>
    </lineage>
</organism>
<keyword evidence="1" id="KW-0732">Signal</keyword>
<feature type="signal peptide" evidence="1">
    <location>
        <begin position="1"/>
        <end position="17"/>
    </location>
</feature>
<dbReference type="SUPFAM" id="SSF46626">
    <property type="entry name" value="Cytochrome c"/>
    <property type="match status" value="1"/>
</dbReference>
<sequence length="130" mass="15018">MKKIMILATMLSMAYLASLGKITPQKYSSKAIYVDSTKGLDSETGLVIAKELDMVKAQCTGCHSSKMILQFRASREGWLERIRWMQRTQKLWDLGEAEPIVLDYLSKYYGPVKHAQRRQPLSNIQWYKLN</sequence>
<evidence type="ECO:0000313" key="2">
    <source>
        <dbReference type="EMBL" id="MDI9862840.1"/>
    </source>
</evidence>
<dbReference type="Gene3D" id="1.10.760.10">
    <property type="entry name" value="Cytochrome c-like domain"/>
    <property type="match status" value="1"/>
</dbReference>
<reference evidence="2 3" key="1">
    <citation type="submission" date="2023-05" db="EMBL/GenBank/DDBJ databases">
        <title>Novel species of genus Flectobacillus isolated from stream in China.</title>
        <authorList>
            <person name="Lu H."/>
        </authorList>
    </citation>
    <scope>NUCLEOTIDE SEQUENCE [LARGE SCALE GENOMIC DNA]</scope>
    <source>
        <strain evidence="2 3">DC10W</strain>
    </source>
</reference>
<protein>
    <recommendedName>
        <fullName evidence="4">Monoheme cytochrome C</fullName>
    </recommendedName>
</protein>
<dbReference type="InterPro" id="IPR036909">
    <property type="entry name" value="Cyt_c-like_dom_sf"/>
</dbReference>
<gene>
    <name evidence="2" type="ORF">QM480_00785</name>
</gene>
<evidence type="ECO:0008006" key="4">
    <source>
        <dbReference type="Google" id="ProtNLM"/>
    </source>
</evidence>